<dbReference type="EMBL" id="JAAVUN010000001">
    <property type="protein sequence ID" value="NKE08364.1"/>
    <property type="molecule type" value="Genomic_DNA"/>
</dbReference>
<dbReference type="PANTHER" id="PTHR46696">
    <property type="entry name" value="P450, PUTATIVE (EUROFUNG)-RELATED"/>
    <property type="match status" value="1"/>
</dbReference>
<dbReference type="InterPro" id="IPR001128">
    <property type="entry name" value="Cyt_P450"/>
</dbReference>
<dbReference type="AlphaFoldDB" id="A0A846TR86"/>
<dbReference type="SUPFAM" id="SSF48264">
    <property type="entry name" value="Cytochrome P450"/>
    <property type="match status" value="1"/>
</dbReference>
<comment type="caution">
    <text evidence="2">The sequence shown here is derived from an EMBL/GenBank/DDBJ whole genome shotgun (WGS) entry which is preliminary data.</text>
</comment>
<keyword evidence="3" id="KW-1185">Reference proteome</keyword>
<comment type="similarity">
    <text evidence="1">Belongs to the cytochrome P450 family.</text>
</comment>
<sequence length="360" mass="39064">MTTAAERSDLPSATTDLHGTVTVHGHAAAVDVAQDPQTFSNAVSRHLQVPNGLDGAEHQRYRSLIERYFTPEAMAEFEPVCRATAQRIAAELPLGESVDAVEALGMRFAVEAQSAWLGWPPGLADTLVAWVRENQAATRSGDPTRTKTVAQDFDRIIHGLIQPRRDSDGTADVTDQLIHDDAAGHLSDEQIVSILRNWTGGDLASIAQCTGVILHHLARNPRISQRITQGASDAEVDAILEEFLRIDDPFVFNRRVATRKTEIAGCPVEAGQRVVINWADANRDARVFADPDAFDPHGNAEANLVYGIGPHVCPGRPLARLELRELTRAVLAAGTPEPAGESVREEPPMGGFRTVPVILR</sequence>
<dbReference type="PRINTS" id="PR00359">
    <property type="entry name" value="BP450"/>
</dbReference>
<dbReference type="GO" id="GO:0004497">
    <property type="term" value="F:monooxygenase activity"/>
    <property type="evidence" value="ECO:0007669"/>
    <property type="project" value="InterPro"/>
</dbReference>
<dbReference type="Proteomes" id="UP000521379">
    <property type="component" value="Unassembled WGS sequence"/>
</dbReference>
<dbReference type="GO" id="GO:0020037">
    <property type="term" value="F:heme binding"/>
    <property type="evidence" value="ECO:0007669"/>
    <property type="project" value="InterPro"/>
</dbReference>
<gene>
    <name evidence="2" type="ORF">GTW58_00040</name>
</gene>
<organism evidence="2 3">
    <name type="scientific">Kocuria subflava</name>
    <dbReference type="NCBI Taxonomy" id="1736139"/>
    <lineage>
        <taxon>Bacteria</taxon>
        <taxon>Bacillati</taxon>
        <taxon>Actinomycetota</taxon>
        <taxon>Actinomycetes</taxon>
        <taxon>Micrococcales</taxon>
        <taxon>Micrococcaceae</taxon>
        <taxon>Kocuria</taxon>
    </lineage>
</organism>
<reference evidence="2 3" key="1">
    <citation type="submission" date="2020-02" db="EMBL/GenBank/DDBJ databases">
        <authorList>
            <person name="Sun Q."/>
        </authorList>
    </citation>
    <scope>NUCLEOTIDE SEQUENCE [LARGE SCALE GENOMIC DNA]</scope>
    <source>
        <strain evidence="2 3">YIM 13062</strain>
    </source>
</reference>
<protein>
    <submittedName>
        <fullName evidence="2">Cytochrome P450</fullName>
    </submittedName>
</protein>
<evidence type="ECO:0000313" key="3">
    <source>
        <dbReference type="Proteomes" id="UP000521379"/>
    </source>
</evidence>
<dbReference type="InterPro" id="IPR036396">
    <property type="entry name" value="Cyt_P450_sf"/>
</dbReference>
<evidence type="ECO:0000313" key="2">
    <source>
        <dbReference type="EMBL" id="NKE08364.1"/>
    </source>
</evidence>
<dbReference type="GO" id="GO:0005506">
    <property type="term" value="F:iron ion binding"/>
    <property type="evidence" value="ECO:0007669"/>
    <property type="project" value="InterPro"/>
</dbReference>
<name>A0A846TR86_9MICC</name>
<dbReference type="PANTHER" id="PTHR46696:SF6">
    <property type="entry name" value="P450, PUTATIVE (EUROFUNG)-RELATED"/>
    <property type="match status" value="1"/>
</dbReference>
<dbReference type="Pfam" id="PF00067">
    <property type="entry name" value="p450"/>
    <property type="match status" value="1"/>
</dbReference>
<evidence type="ECO:0000256" key="1">
    <source>
        <dbReference type="ARBA" id="ARBA00010617"/>
    </source>
</evidence>
<proteinExistence type="inferred from homology"/>
<dbReference type="Gene3D" id="1.10.630.10">
    <property type="entry name" value="Cytochrome P450"/>
    <property type="match status" value="1"/>
</dbReference>
<dbReference type="RefSeq" id="WP_119932544.1">
    <property type="nucleotide sequence ID" value="NZ_JAAVUN010000001.1"/>
</dbReference>
<dbReference type="GO" id="GO:0016705">
    <property type="term" value="F:oxidoreductase activity, acting on paired donors, with incorporation or reduction of molecular oxygen"/>
    <property type="evidence" value="ECO:0007669"/>
    <property type="project" value="InterPro"/>
</dbReference>
<dbReference type="InterPro" id="IPR002397">
    <property type="entry name" value="Cyt_P450_B"/>
</dbReference>
<accession>A0A846TR86</accession>